<organism evidence="2 3">
    <name type="scientific">Thermodesulfobacterium geofontis (strain OPF15)</name>
    <dbReference type="NCBI Taxonomy" id="795359"/>
    <lineage>
        <taxon>Bacteria</taxon>
        <taxon>Pseudomonadati</taxon>
        <taxon>Thermodesulfobacteriota</taxon>
        <taxon>Thermodesulfobacteria</taxon>
        <taxon>Thermodesulfobacteriales</taxon>
        <taxon>Thermodesulfobacteriaceae</taxon>
        <taxon>Thermodesulfobacterium</taxon>
    </lineage>
</organism>
<dbReference type="Pfam" id="PF18765">
    <property type="entry name" value="Polbeta"/>
    <property type="match status" value="1"/>
</dbReference>
<dbReference type="RefSeq" id="WP_013908965.1">
    <property type="nucleotide sequence ID" value="NC_015682.1"/>
</dbReference>
<dbReference type="PANTHER" id="PTHR43852">
    <property type="entry name" value="NUCLEOTIDYLTRANSFERASE"/>
    <property type="match status" value="1"/>
</dbReference>
<dbReference type="OrthoDB" id="9809668at2"/>
<dbReference type="PANTHER" id="PTHR43852:SF3">
    <property type="entry name" value="NUCLEOTIDYLTRANSFERASE"/>
    <property type="match status" value="1"/>
</dbReference>
<evidence type="ECO:0000259" key="1">
    <source>
        <dbReference type="Pfam" id="PF18765"/>
    </source>
</evidence>
<dbReference type="HOGENOM" id="CLU_130257_5_2_0"/>
<accession>F8C2H5</accession>
<dbReference type="EMBL" id="CP002829">
    <property type="protein sequence ID" value="AEH22265.1"/>
    <property type="molecule type" value="Genomic_DNA"/>
</dbReference>
<evidence type="ECO:0000313" key="2">
    <source>
        <dbReference type="EMBL" id="AEH22265.1"/>
    </source>
</evidence>
<dbReference type="AlphaFoldDB" id="F8C2H5"/>
<name>F8C2H5_THEGP</name>
<dbReference type="SUPFAM" id="SSF81301">
    <property type="entry name" value="Nucleotidyltransferase"/>
    <property type="match status" value="1"/>
</dbReference>
<dbReference type="InterPro" id="IPR043519">
    <property type="entry name" value="NT_sf"/>
</dbReference>
<feature type="domain" description="Polymerase beta nucleotidyltransferase" evidence="1">
    <location>
        <begin position="12"/>
        <end position="97"/>
    </location>
</feature>
<dbReference type="STRING" id="795359.TOPB45_0149"/>
<gene>
    <name evidence="2" type="ordered locus">TOPB45_0149</name>
</gene>
<evidence type="ECO:0000313" key="3">
    <source>
        <dbReference type="Proteomes" id="UP000006583"/>
    </source>
</evidence>
<sequence>MRRDKYFIESLERIKTLLSRLNFKGTVYLFGSSVRDDFKKTSDIDLAVSTSDKKLVTLLKYKLEELPIPYKIDLLDLEEVGEELKKEILNHGILIWKN</sequence>
<dbReference type="Proteomes" id="UP000006583">
    <property type="component" value="Chromosome"/>
</dbReference>
<dbReference type="CDD" id="cd05403">
    <property type="entry name" value="NT_KNTase_like"/>
    <property type="match status" value="1"/>
</dbReference>
<dbReference type="eggNOG" id="COG1669">
    <property type="taxonomic scope" value="Bacteria"/>
</dbReference>
<dbReference type="KEGG" id="top:TOPB45_0149"/>
<reference evidence="2 3" key="1">
    <citation type="journal article" date="2013" name="Genome Announc.">
        <title>Complete genome sequence of the hyperthermophilic sulfate-reducing bacterium Thermodesulfobacterium geofontis OPF15T.</title>
        <authorList>
            <person name="Elkins J.G."/>
            <person name="Hamilton-Brehm S.D."/>
            <person name="Lucas S."/>
            <person name="Han J."/>
            <person name="Lapidus A."/>
            <person name="Cheng J.F."/>
            <person name="Goodwin L.A."/>
            <person name="Pitluck S."/>
            <person name="Peters L."/>
            <person name="Mikhailova N."/>
            <person name="Davenport K.W."/>
            <person name="Detter J.C."/>
            <person name="Han C.S."/>
            <person name="Tapia R."/>
            <person name="Land M.L."/>
            <person name="Hauser L."/>
            <person name="Kyrpides N.C."/>
            <person name="Ivanova N.N."/>
            <person name="Pagani I."/>
            <person name="Bruce D."/>
            <person name="Woyke T."/>
            <person name="Cottingham R.W."/>
        </authorList>
    </citation>
    <scope>NUCLEOTIDE SEQUENCE [LARGE SCALE GENOMIC DNA]</scope>
    <source>
        <strain evidence="2 3">OPF15</strain>
    </source>
</reference>
<protein>
    <submittedName>
        <fullName evidence="2">DNA polymerase beta domain protein region</fullName>
    </submittedName>
</protein>
<dbReference type="Gene3D" id="3.30.460.10">
    <property type="entry name" value="Beta Polymerase, domain 2"/>
    <property type="match status" value="1"/>
</dbReference>
<dbReference type="InterPro" id="IPR041633">
    <property type="entry name" value="Polbeta"/>
</dbReference>
<proteinExistence type="predicted"/>
<dbReference type="PATRIC" id="fig|795359.3.peg.148"/>
<keyword evidence="3" id="KW-1185">Reference proteome</keyword>
<dbReference type="InterPro" id="IPR052930">
    <property type="entry name" value="TA_antitoxin_MntA"/>
</dbReference>